<evidence type="ECO:0000313" key="2">
    <source>
        <dbReference type="EMBL" id="KJA21905.1"/>
    </source>
</evidence>
<dbReference type="EMBL" id="KN817554">
    <property type="protein sequence ID" value="KJA21905.1"/>
    <property type="molecule type" value="Genomic_DNA"/>
</dbReference>
<dbReference type="Proteomes" id="UP000054270">
    <property type="component" value="Unassembled WGS sequence"/>
</dbReference>
<reference evidence="3" key="1">
    <citation type="submission" date="2014-04" db="EMBL/GenBank/DDBJ databases">
        <title>Evolutionary Origins and Diversification of the Mycorrhizal Mutualists.</title>
        <authorList>
            <consortium name="DOE Joint Genome Institute"/>
            <consortium name="Mycorrhizal Genomics Consortium"/>
            <person name="Kohler A."/>
            <person name="Kuo A."/>
            <person name="Nagy L.G."/>
            <person name="Floudas D."/>
            <person name="Copeland A."/>
            <person name="Barry K.W."/>
            <person name="Cichocki N."/>
            <person name="Veneault-Fourrey C."/>
            <person name="LaButti K."/>
            <person name="Lindquist E.A."/>
            <person name="Lipzen A."/>
            <person name="Lundell T."/>
            <person name="Morin E."/>
            <person name="Murat C."/>
            <person name="Riley R."/>
            <person name="Ohm R."/>
            <person name="Sun H."/>
            <person name="Tunlid A."/>
            <person name="Henrissat B."/>
            <person name="Grigoriev I.V."/>
            <person name="Hibbett D.S."/>
            <person name="Martin F."/>
        </authorList>
    </citation>
    <scope>NUCLEOTIDE SEQUENCE [LARGE SCALE GENOMIC DNA]</scope>
    <source>
        <strain evidence="3">FD-334 SS-4</strain>
    </source>
</reference>
<gene>
    <name evidence="2" type="ORF">HYPSUDRAFT_202601</name>
</gene>
<accession>A0A0D2PPS3</accession>
<sequence>MHLRVLCWSTWAHVIGHTNNLGAAMVLTADCYVFALPPAGGANVNAAARYLDVCGQLLETVITKQPTAFVGQAIQDATKRLTMSRGGLGFTQIAFILDAANGVVLWTMCLTRAGTPAALFTLGAARGVTWADAAADGRGG</sequence>
<name>A0A0D2PPS3_HYPSF</name>
<organism evidence="2 3">
    <name type="scientific">Hypholoma sublateritium (strain FD-334 SS-4)</name>
    <dbReference type="NCBI Taxonomy" id="945553"/>
    <lineage>
        <taxon>Eukaryota</taxon>
        <taxon>Fungi</taxon>
        <taxon>Dikarya</taxon>
        <taxon>Basidiomycota</taxon>
        <taxon>Agaricomycotina</taxon>
        <taxon>Agaricomycetes</taxon>
        <taxon>Agaricomycetidae</taxon>
        <taxon>Agaricales</taxon>
        <taxon>Agaricineae</taxon>
        <taxon>Strophariaceae</taxon>
        <taxon>Hypholoma</taxon>
    </lineage>
</organism>
<evidence type="ECO:0000313" key="3">
    <source>
        <dbReference type="Proteomes" id="UP000054270"/>
    </source>
</evidence>
<evidence type="ECO:0008006" key="4">
    <source>
        <dbReference type="Google" id="ProtNLM"/>
    </source>
</evidence>
<keyword evidence="1" id="KW-0732">Signal</keyword>
<evidence type="ECO:0000256" key="1">
    <source>
        <dbReference type="SAM" id="SignalP"/>
    </source>
</evidence>
<dbReference type="STRING" id="945553.A0A0D2PPS3"/>
<protein>
    <recommendedName>
        <fullName evidence="4">Roadblock/LAMTOR2 domain-containing protein</fullName>
    </recommendedName>
</protein>
<proteinExistence type="predicted"/>
<dbReference type="AlphaFoldDB" id="A0A0D2PPS3"/>
<feature type="signal peptide" evidence="1">
    <location>
        <begin position="1"/>
        <end position="16"/>
    </location>
</feature>
<keyword evidence="3" id="KW-1185">Reference proteome</keyword>
<feature type="chain" id="PRO_5002248734" description="Roadblock/LAMTOR2 domain-containing protein" evidence="1">
    <location>
        <begin position="17"/>
        <end position="140"/>
    </location>
</feature>